<reference evidence="1" key="1">
    <citation type="submission" date="2018-02" db="EMBL/GenBank/DDBJ databases">
        <title>Rhizophora mucronata_Transcriptome.</title>
        <authorList>
            <person name="Meera S.P."/>
            <person name="Sreeshan A."/>
            <person name="Augustine A."/>
        </authorList>
    </citation>
    <scope>NUCLEOTIDE SEQUENCE</scope>
    <source>
        <tissue evidence="1">Leaf</tissue>
    </source>
</reference>
<organism evidence="1">
    <name type="scientific">Rhizophora mucronata</name>
    <name type="common">Asiatic mangrove</name>
    <dbReference type="NCBI Taxonomy" id="61149"/>
    <lineage>
        <taxon>Eukaryota</taxon>
        <taxon>Viridiplantae</taxon>
        <taxon>Streptophyta</taxon>
        <taxon>Embryophyta</taxon>
        <taxon>Tracheophyta</taxon>
        <taxon>Spermatophyta</taxon>
        <taxon>Magnoliopsida</taxon>
        <taxon>eudicotyledons</taxon>
        <taxon>Gunneridae</taxon>
        <taxon>Pentapetalae</taxon>
        <taxon>rosids</taxon>
        <taxon>fabids</taxon>
        <taxon>Malpighiales</taxon>
        <taxon>Rhizophoraceae</taxon>
        <taxon>Rhizophora</taxon>
    </lineage>
</organism>
<accession>A0A2P2J4M2</accession>
<protein>
    <submittedName>
        <fullName evidence="1">Uncharacterized protein</fullName>
    </submittedName>
</protein>
<evidence type="ECO:0000313" key="1">
    <source>
        <dbReference type="EMBL" id="MBW88410.1"/>
    </source>
</evidence>
<sequence length="53" mass="5811">MLNSSISLLKVKVKAPLESYGFFVSASRLPEEYDDGVGSFASSHFGALRLLFQ</sequence>
<name>A0A2P2J4M2_RHIMU</name>
<dbReference type="EMBL" id="GGEC01007927">
    <property type="protein sequence ID" value="MBW88410.1"/>
    <property type="molecule type" value="Transcribed_RNA"/>
</dbReference>
<dbReference type="AlphaFoldDB" id="A0A2P2J4M2"/>
<proteinExistence type="predicted"/>